<dbReference type="SUPFAM" id="SSF53474">
    <property type="entry name" value="alpha/beta-Hydrolases"/>
    <property type="match status" value="1"/>
</dbReference>
<protein>
    <submittedName>
        <fullName evidence="3">Brefeldin A esterase</fullName>
    </submittedName>
</protein>
<evidence type="ECO:0000313" key="3">
    <source>
        <dbReference type="EMBL" id="PVH92440.1"/>
    </source>
</evidence>
<reference evidence="3 4" key="1">
    <citation type="journal article" date="2018" name="Sci. Rep.">
        <title>Comparative genomics provides insights into the lifestyle and reveals functional heterogeneity of dark septate endophytic fungi.</title>
        <authorList>
            <person name="Knapp D.G."/>
            <person name="Nemeth J.B."/>
            <person name="Barry K."/>
            <person name="Hainaut M."/>
            <person name="Henrissat B."/>
            <person name="Johnson J."/>
            <person name="Kuo A."/>
            <person name="Lim J.H.P."/>
            <person name="Lipzen A."/>
            <person name="Nolan M."/>
            <person name="Ohm R.A."/>
            <person name="Tamas L."/>
            <person name="Grigoriev I.V."/>
            <person name="Spatafora J.W."/>
            <person name="Nagy L.G."/>
            <person name="Kovacs G.M."/>
        </authorList>
    </citation>
    <scope>NUCLEOTIDE SEQUENCE [LARGE SCALE GENOMIC DNA]</scope>
    <source>
        <strain evidence="3 4">DSE2036</strain>
    </source>
</reference>
<dbReference type="STRING" id="97972.A0A2V1D322"/>
<keyword evidence="4" id="KW-1185">Reference proteome</keyword>
<dbReference type="PANTHER" id="PTHR48081">
    <property type="entry name" value="AB HYDROLASE SUPERFAMILY PROTEIN C4A8.06C"/>
    <property type="match status" value="1"/>
</dbReference>
<evidence type="ECO:0000259" key="2">
    <source>
        <dbReference type="Pfam" id="PF07859"/>
    </source>
</evidence>
<dbReference type="AlphaFoldDB" id="A0A2V1D322"/>
<name>A0A2V1D322_9PLEO</name>
<keyword evidence="1" id="KW-0378">Hydrolase</keyword>
<dbReference type="Gene3D" id="3.40.50.1820">
    <property type="entry name" value="alpha/beta hydrolase"/>
    <property type="match status" value="1"/>
</dbReference>
<dbReference type="OrthoDB" id="408631at2759"/>
<dbReference type="InterPro" id="IPR029058">
    <property type="entry name" value="AB_hydrolase_fold"/>
</dbReference>
<dbReference type="Proteomes" id="UP000244855">
    <property type="component" value="Unassembled WGS sequence"/>
</dbReference>
<gene>
    <name evidence="3" type="ORF">DM02DRAFT_543663</name>
</gene>
<dbReference type="EMBL" id="KZ805683">
    <property type="protein sequence ID" value="PVH92440.1"/>
    <property type="molecule type" value="Genomic_DNA"/>
</dbReference>
<evidence type="ECO:0000256" key="1">
    <source>
        <dbReference type="ARBA" id="ARBA00022801"/>
    </source>
</evidence>
<dbReference type="InterPro" id="IPR013094">
    <property type="entry name" value="AB_hydrolase_3"/>
</dbReference>
<sequence length="382" mass="41873">MTPPQPPPPQPGRLGDRTMSLLRDPRTHPKVLSTLSLFGLDKSFADEPAHIHRSDPLEKKLDYVANFEAGVLGFYDVVPIELPADGEKKRGEGEEEEVGVRYWTERIIGVDGNEIVLHLFRPVVGDGGGLLPCVVYIHGGAMTIGTTYNRLHKKWCESLALSGLVVIAIDFRNAYNAREKKLDAFPAGLNDVGSGVAWIDARREELGITKIVLEGESGGGNLCLATALKAKRDGRLGMIDGVYALVPCISGDAYAWDEGRKVAELPSLVECDGYFLSCRQLDLLAGFYDPSGEHGENPLAWPLYAEEEELVGLPPHVVSVDELDPLRDEGKAYFRKLLRAGVEARGRVNLGIPHGMEFLLRQAIPQVYKATVADIKEFAYSV</sequence>
<evidence type="ECO:0000313" key="4">
    <source>
        <dbReference type="Proteomes" id="UP000244855"/>
    </source>
</evidence>
<dbReference type="Pfam" id="PF07859">
    <property type="entry name" value="Abhydrolase_3"/>
    <property type="match status" value="1"/>
</dbReference>
<organism evidence="3 4">
    <name type="scientific">Periconia macrospinosa</name>
    <dbReference type="NCBI Taxonomy" id="97972"/>
    <lineage>
        <taxon>Eukaryota</taxon>
        <taxon>Fungi</taxon>
        <taxon>Dikarya</taxon>
        <taxon>Ascomycota</taxon>
        <taxon>Pezizomycotina</taxon>
        <taxon>Dothideomycetes</taxon>
        <taxon>Pleosporomycetidae</taxon>
        <taxon>Pleosporales</taxon>
        <taxon>Massarineae</taxon>
        <taxon>Periconiaceae</taxon>
        <taxon>Periconia</taxon>
    </lineage>
</organism>
<accession>A0A2V1D322</accession>
<proteinExistence type="predicted"/>
<dbReference type="PANTHER" id="PTHR48081:SF8">
    <property type="entry name" value="ALPHA_BETA HYDROLASE FOLD-3 DOMAIN-CONTAINING PROTEIN-RELATED"/>
    <property type="match status" value="1"/>
</dbReference>
<feature type="domain" description="Alpha/beta hydrolase fold-3" evidence="2">
    <location>
        <begin position="134"/>
        <end position="356"/>
    </location>
</feature>
<dbReference type="InterPro" id="IPR050300">
    <property type="entry name" value="GDXG_lipolytic_enzyme"/>
</dbReference>
<dbReference type="GO" id="GO:0016787">
    <property type="term" value="F:hydrolase activity"/>
    <property type="evidence" value="ECO:0007669"/>
    <property type="project" value="UniProtKB-KW"/>
</dbReference>